<sequence>MFRLPRVPVLLLAGAFPLFAGCRSEPSEPAATDSVVAADSAPGDRLMRDLEVLAHDSMAGRAVGTEGGRLARDYIVAQLRSMGLEPALDTFAVNTSVEPDSEPREGVNVRVTLPGTTHADRYIVTTAHYDHLGVREGEVYNGADDNASGTAGLLSLVRGWVDTPTEHSIIALFTDAEEGGLRGARHFVDEPPVPIEHLLLAVNLDMVGHSSSELWVAGTWPWPSLRPLVEAVEPAEPVALRFGHDTPEDQGADNWVMASDHGPFHRAGVPFLYFGVADHPDYHRPTDDVATIDPAFFRGAIETVRRVVARADSDLDGERSGPGR</sequence>
<dbReference type="Proteomes" id="UP001484239">
    <property type="component" value="Unassembled WGS sequence"/>
</dbReference>
<organism evidence="3 4">
    <name type="scientific">Gaopeijia maritima</name>
    <dbReference type="NCBI Taxonomy" id="3119007"/>
    <lineage>
        <taxon>Bacteria</taxon>
        <taxon>Pseudomonadati</taxon>
        <taxon>Gemmatimonadota</taxon>
        <taxon>Longimicrobiia</taxon>
        <taxon>Gaopeijiales</taxon>
        <taxon>Gaopeijiaceae</taxon>
        <taxon>Gaopeijia</taxon>
    </lineage>
</organism>
<feature type="domain" description="Peptidase M28" evidence="2">
    <location>
        <begin position="108"/>
        <end position="306"/>
    </location>
</feature>
<keyword evidence="4" id="KW-1185">Reference proteome</keyword>
<dbReference type="Gene3D" id="3.40.630.10">
    <property type="entry name" value="Zn peptidases"/>
    <property type="match status" value="1"/>
</dbReference>
<accession>A0ABU9E944</accession>
<dbReference type="PROSITE" id="PS51257">
    <property type="entry name" value="PROKAR_LIPOPROTEIN"/>
    <property type="match status" value="1"/>
</dbReference>
<dbReference type="Pfam" id="PF04389">
    <property type="entry name" value="Peptidase_M28"/>
    <property type="match status" value="1"/>
</dbReference>
<gene>
    <name evidence="3" type="ORF">WI372_09710</name>
</gene>
<comment type="caution">
    <text evidence="3">The sequence shown here is derived from an EMBL/GenBank/DDBJ whole genome shotgun (WGS) entry which is preliminary data.</text>
</comment>
<dbReference type="PANTHER" id="PTHR12147">
    <property type="entry name" value="METALLOPEPTIDASE M28 FAMILY MEMBER"/>
    <property type="match status" value="1"/>
</dbReference>
<feature type="chain" id="PRO_5045569922" evidence="1">
    <location>
        <begin position="21"/>
        <end position="324"/>
    </location>
</feature>
<evidence type="ECO:0000256" key="1">
    <source>
        <dbReference type="SAM" id="SignalP"/>
    </source>
</evidence>
<dbReference type="RefSeq" id="WP_405277437.1">
    <property type="nucleotide sequence ID" value="NZ_JBBHLI010000004.1"/>
</dbReference>
<evidence type="ECO:0000313" key="3">
    <source>
        <dbReference type="EMBL" id="MEK9501254.1"/>
    </source>
</evidence>
<dbReference type="InterPro" id="IPR007484">
    <property type="entry name" value="Peptidase_M28"/>
</dbReference>
<evidence type="ECO:0000313" key="4">
    <source>
        <dbReference type="Proteomes" id="UP001484239"/>
    </source>
</evidence>
<protein>
    <submittedName>
        <fullName evidence="3">M28 family peptidase</fullName>
    </submittedName>
</protein>
<dbReference type="PANTHER" id="PTHR12147:SF26">
    <property type="entry name" value="PEPTIDASE M28 DOMAIN-CONTAINING PROTEIN"/>
    <property type="match status" value="1"/>
</dbReference>
<feature type="signal peptide" evidence="1">
    <location>
        <begin position="1"/>
        <end position="20"/>
    </location>
</feature>
<dbReference type="InterPro" id="IPR045175">
    <property type="entry name" value="M28_fam"/>
</dbReference>
<evidence type="ECO:0000259" key="2">
    <source>
        <dbReference type="Pfam" id="PF04389"/>
    </source>
</evidence>
<dbReference type="EMBL" id="JBBHLI010000004">
    <property type="protein sequence ID" value="MEK9501254.1"/>
    <property type="molecule type" value="Genomic_DNA"/>
</dbReference>
<proteinExistence type="predicted"/>
<name>A0ABU9E944_9BACT</name>
<keyword evidence="1" id="KW-0732">Signal</keyword>
<dbReference type="SUPFAM" id="SSF53187">
    <property type="entry name" value="Zn-dependent exopeptidases"/>
    <property type="match status" value="1"/>
</dbReference>
<reference evidence="3 4" key="1">
    <citation type="submission" date="2024-02" db="EMBL/GenBank/DDBJ databases">
        <title>A novel Gemmatimonadota bacterium.</title>
        <authorList>
            <person name="Du Z.-J."/>
            <person name="Ye Y.-Q."/>
        </authorList>
    </citation>
    <scope>NUCLEOTIDE SEQUENCE [LARGE SCALE GENOMIC DNA]</scope>
    <source>
        <strain evidence="3 4">DH-20</strain>
    </source>
</reference>